<sequence>MDVFCKVGFGIDMHKTETQEIIAMLEALQRSSAQIVGRIYLVLETTTCA</sequence>
<dbReference type="Proteomes" id="UP000486351">
    <property type="component" value="Unassembled WGS sequence"/>
</dbReference>
<evidence type="ECO:0000313" key="1">
    <source>
        <dbReference type="EMBL" id="KAE8920457.1"/>
    </source>
</evidence>
<protein>
    <submittedName>
        <fullName evidence="4">Uncharacterized protein</fullName>
    </submittedName>
</protein>
<dbReference type="Proteomes" id="UP000460718">
    <property type="component" value="Unassembled WGS sequence"/>
</dbReference>
<evidence type="ECO:0000313" key="4">
    <source>
        <dbReference type="EMBL" id="KAE9066155.1"/>
    </source>
</evidence>
<evidence type="ECO:0000313" key="16">
    <source>
        <dbReference type="Proteomes" id="UP000441208"/>
    </source>
</evidence>
<evidence type="ECO:0000313" key="11">
    <source>
        <dbReference type="Proteomes" id="UP000429523"/>
    </source>
</evidence>
<dbReference type="EMBL" id="QXGD01003952">
    <property type="protein sequence ID" value="KAE9173428.1"/>
    <property type="molecule type" value="Genomic_DNA"/>
</dbReference>
<dbReference type="Proteomes" id="UP000440732">
    <property type="component" value="Unassembled WGS sequence"/>
</dbReference>
<evidence type="ECO:0000313" key="7">
    <source>
        <dbReference type="EMBL" id="KAE9170863.1"/>
    </source>
</evidence>
<keyword evidence="12" id="KW-1185">Reference proteome</keyword>
<dbReference type="Proteomes" id="UP000437068">
    <property type="component" value="Unassembled WGS sequence"/>
</dbReference>
<evidence type="ECO:0000313" key="2">
    <source>
        <dbReference type="EMBL" id="KAE8967002.1"/>
    </source>
</evidence>
<dbReference type="Proteomes" id="UP000433483">
    <property type="component" value="Unassembled WGS sequence"/>
</dbReference>
<dbReference type="EMBL" id="QXGF01004004">
    <property type="protein sequence ID" value="KAE8920457.1"/>
    <property type="molecule type" value="Genomic_DNA"/>
</dbReference>
<dbReference type="Proteomes" id="UP000440367">
    <property type="component" value="Unassembled WGS sequence"/>
</dbReference>
<dbReference type="EMBL" id="QXGE01004212">
    <property type="protein sequence ID" value="KAE9271497.1"/>
    <property type="molecule type" value="Genomic_DNA"/>
</dbReference>
<proteinExistence type="predicted"/>
<evidence type="ECO:0000313" key="20">
    <source>
        <dbReference type="Proteomes" id="UP000488956"/>
    </source>
</evidence>
<accession>A0A6A3Q0B4</accession>
<reference evidence="11 12" key="1">
    <citation type="submission" date="2018-08" db="EMBL/GenBank/DDBJ databases">
        <title>Genomic investigation of the strawberry pathogen Phytophthora fragariae indicates pathogenicity is determined by transcriptional variation in three key races.</title>
        <authorList>
            <person name="Adams T.M."/>
            <person name="Armitage A.D."/>
            <person name="Sobczyk M.K."/>
            <person name="Bates H.J."/>
            <person name="Dunwell J.M."/>
            <person name="Nellist C.F."/>
            <person name="Harrison R.J."/>
        </authorList>
    </citation>
    <scope>NUCLEOTIDE SEQUENCE [LARGE SCALE GENOMIC DNA]</scope>
    <source>
        <strain evidence="9 13">A4</strain>
        <strain evidence="8 14">BC-1</strain>
        <strain evidence="7 18">BC-23</strain>
        <strain evidence="6 12">NOV-27</strain>
        <strain evidence="5 15">NOV-5</strain>
        <strain evidence="4 16">NOV-71</strain>
        <strain evidence="10 19">NOV-77</strain>
        <strain evidence="1 11">NOV-9</strain>
        <strain evidence="3 20">ONT-3</strain>
        <strain evidence="2 17">SCRP245</strain>
    </source>
</reference>
<evidence type="ECO:0000313" key="18">
    <source>
        <dbReference type="Proteomes" id="UP000476176"/>
    </source>
</evidence>
<evidence type="ECO:0000313" key="15">
    <source>
        <dbReference type="Proteomes" id="UP000440732"/>
    </source>
</evidence>
<organism evidence="4 16">
    <name type="scientific">Phytophthora fragariae</name>
    <dbReference type="NCBI Taxonomy" id="53985"/>
    <lineage>
        <taxon>Eukaryota</taxon>
        <taxon>Sar</taxon>
        <taxon>Stramenopiles</taxon>
        <taxon>Oomycota</taxon>
        <taxon>Peronosporomycetes</taxon>
        <taxon>Peronosporales</taxon>
        <taxon>Peronosporaceae</taxon>
        <taxon>Phytophthora</taxon>
    </lineage>
</organism>
<evidence type="ECO:0000313" key="8">
    <source>
        <dbReference type="EMBL" id="KAE9173428.1"/>
    </source>
</evidence>
<evidence type="ECO:0000313" key="9">
    <source>
        <dbReference type="EMBL" id="KAE9271497.1"/>
    </source>
</evidence>
<dbReference type="AlphaFoldDB" id="A0A6A3Q0B4"/>
<evidence type="ECO:0000313" key="10">
    <source>
        <dbReference type="EMBL" id="KAE9278853.1"/>
    </source>
</evidence>
<dbReference type="EMBL" id="QXFX01004190">
    <property type="protein sequence ID" value="KAE9065075.1"/>
    <property type="molecule type" value="Genomic_DNA"/>
</dbReference>
<comment type="caution">
    <text evidence="4">The sequence shown here is derived from an EMBL/GenBank/DDBJ whole genome shotgun (WGS) entry which is preliminary data.</text>
</comment>
<name>A0A6A3Q0B4_9STRA</name>
<dbReference type="EMBL" id="QXGC01004159">
    <property type="protein sequence ID" value="KAE9170863.1"/>
    <property type="molecule type" value="Genomic_DNA"/>
</dbReference>
<evidence type="ECO:0000313" key="3">
    <source>
        <dbReference type="EMBL" id="KAE9065075.1"/>
    </source>
</evidence>
<evidence type="ECO:0000313" key="17">
    <source>
        <dbReference type="Proteomes" id="UP000460718"/>
    </source>
</evidence>
<evidence type="ECO:0000313" key="12">
    <source>
        <dbReference type="Proteomes" id="UP000433483"/>
    </source>
</evidence>
<dbReference type="Proteomes" id="UP000476176">
    <property type="component" value="Unassembled WGS sequence"/>
</dbReference>
<dbReference type="Proteomes" id="UP000488956">
    <property type="component" value="Unassembled WGS sequence"/>
</dbReference>
<dbReference type="Proteomes" id="UP000429523">
    <property type="component" value="Unassembled WGS sequence"/>
</dbReference>
<dbReference type="EMBL" id="QXGA01004220">
    <property type="protein sequence ID" value="KAE9075250.1"/>
    <property type="molecule type" value="Genomic_DNA"/>
</dbReference>
<evidence type="ECO:0000313" key="19">
    <source>
        <dbReference type="Proteomes" id="UP000486351"/>
    </source>
</evidence>
<dbReference type="EMBL" id="QXFY01004227">
    <property type="protein sequence ID" value="KAE9278853.1"/>
    <property type="molecule type" value="Genomic_DNA"/>
</dbReference>
<evidence type="ECO:0000313" key="6">
    <source>
        <dbReference type="EMBL" id="KAE9167510.1"/>
    </source>
</evidence>
<evidence type="ECO:0000313" key="5">
    <source>
        <dbReference type="EMBL" id="KAE9075250.1"/>
    </source>
</evidence>
<gene>
    <name evidence="9" type="ORF">PF001_g28351</name>
    <name evidence="8" type="ORF">PF002_g29310</name>
    <name evidence="7" type="ORF">PF004_g27739</name>
    <name evidence="6" type="ORF">PF005_g28744</name>
    <name evidence="5" type="ORF">PF006_g28366</name>
    <name evidence="4" type="ORF">PF007_g28585</name>
    <name evidence="10" type="ORF">PF008_g28516</name>
    <name evidence="1" type="ORF">PF009_g29246</name>
    <name evidence="3" type="ORF">PF010_g28356</name>
    <name evidence="2" type="ORF">PF011_g27723</name>
</gene>
<evidence type="ECO:0000313" key="13">
    <source>
        <dbReference type="Proteomes" id="UP000437068"/>
    </source>
</evidence>
<evidence type="ECO:0000313" key="14">
    <source>
        <dbReference type="Proteomes" id="UP000440367"/>
    </source>
</evidence>
<dbReference type="Proteomes" id="UP000441208">
    <property type="component" value="Unassembled WGS sequence"/>
</dbReference>
<dbReference type="EMBL" id="QXFZ01004005">
    <property type="protein sequence ID" value="KAE9066155.1"/>
    <property type="molecule type" value="Genomic_DNA"/>
</dbReference>
<dbReference type="EMBL" id="QXFW01004147">
    <property type="protein sequence ID" value="KAE8967002.1"/>
    <property type="molecule type" value="Genomic_DNA"/>
</dbReference>
<dbReference type="EMBL" id="QXGB01004106">
    <property type="protein sequence ID" value="KAE9167510.1"/>
    <property type="molecule type" value="Genomic_DNA"/>
</dbReference>